<keyword evidence="3" id="KW-0677">Repeat</keyword>
<feature type="region of interest" description="Disordered" evidence="6">
    <location>
        <begin position="313"/>
        <end position="337"/>
    </location>
</feature>
<dbReference type="OrthoDB" id="28112at2759"/>
<dbReference type="GO" id="GO:0000462">
    <property type="term" value="P:maturation of SSU-rRNA from tricistronic rRNA transcript (SSU-rRNA, 5.8S rRNA, LSU-rRNA)"/>
    <property type="evidence" value="ECO:0007669"/>
    <property type="project" value="InterPro"/>
</dbReference>
<evidence type="ECO:0000256" key="5">
    <source>
        <dbReference type="SAM" id="Coils"/>
    </source>
</evidence>
<feature type="region of interest" description="Disordered" evidence="6">
    <location>
        <begin position="911"/>
        <end position="953"/>
    </location>
</feature>
<dbReference type="VEuPathDB" id="ToxoDB:NCLIV_007940"/>
<evidence type="ECO:0000256" key="2">
    <source>
        <dbReference type="ARBA" id="ARBA00022552"/>
    </source>
</evidence>
<evidence type="ECO:0000256" key="3">
    <source>
        <dbReference type="ARBA" id="ARBA00022737"/>
    </source>
</evidence>
<organism evidence="8 10">
    <name type="scientific">Neospora caninum (strain Liverpool)</name>
    <dbReference type="NCBI Taxonomy" id="572307"/>
    <lineage>
        <taxon>Eukaryota</taxon>
        <taxon>Sar</taxon>
        <taxon>Alveolata</taxon>
        <taxon>Apicomplexa</taxon>
        <taxon>Conoidasida</taxon>
        <taxon>Coccidia</taxon>
        <taxon>Eucoccidiorida</taxon>
        <taxon>Eimeriorina</taxon>
        <taxon>Sarcocystidae</taxon>
        <taxon>Neospora</taxon>
    </lineage>
</organism>
<reference evidence="10" key="3">
    <citation type="journal article" date="2012" name="PLoS Pathog.">
        <title>Comparative genomics of the apicomplexan parasites Toxoplasma gondii and Neospora caninum: Coccidia differing in host range and transmission strategy.</title>
        <authorList>
            <person name="Reid A.J."/>
            <person name="Vermont S.J."/>
            <person name="Cotton J.A."/>
            <person name="Harris D."/>
            <person name="Hill-Cawthorne G.A."/>
            <person name="Konen-Waisman S."/>
            <person name="Latham S.M."/>
            <person name="Mourier T."/>
            <person name="Norton R."/>
            <person name="Quail M.A."/>
            <person name="Sanders M."/>
            <person name="Shanmugam D."/>
            <person name="Sohal A."/>
            <person name="Wasmuth J.D."/>
            <person name="Brunk B."/>
            <person name="Grigg M.E."/>
            <person name="Howard J.C."/>
            <person name="Parkinson J."/>
            <person name="Roos D.S."/>
            <person name="Trees A.J."/>
            <person name="Berriman M."/>
            <person name="Pain A."/>
            <person name="Wastling J.M."/>
        </authorList>
    </citation>
    <scope>NUCLEOTIDE SEQUENCE [LARGE SCALE GENOMIC DNA]</scope>
    <source>
        <strain evidence="10">Liverpool</strain>
    </source>
</reference>
<sequence>MADGVQRRLEEGVDELESLVTRRLLQEEEAREVLRRRRDFEFACSSRGDPAETVQQFLLYIQYEANLLSLLRHRCSSSLHTVLQELEEVRRSVSLLALREEEPRGASGAKKRRGDASSAPLSALLQRRKREQSSKEKRAENLKSTLHAVLRAGTSRLYSLINRLLHRHSSSLPLWLSCGDLLLQLGASRLLQTFLLQAIRRFPRLSSLWILSADRLLQQGNLQGARLLLLHGLRVERESLALWSDLLRLEGIALVKAAQGVRRARERARAREKDKRRSGQAGPAEDFEQEKAAKLRARGQALMVVLKGAAQRLGGEGGGKQRPAQNGKGEKGRSAPNADEMQRANVQAFLLRALGLCLHLQASQEAELLEEAISEFQRQLADLLHAAAEDQPLLRLYEFKVHLLRAASAHSASTETDLGAGKPQDAHVKRRLQDVLRDVVAECCVDPRLLLLFAFFLGSLHLSSAASRDGRPRRDGAPTEAARQPLSGGGAEWQCLADDIEICFDVDGEDADTANGVEALLSDNPAEEGRLAEDTRGSLASAAEVAPVETASSALALASRAPLQLQKGEDLEKRFFAEDADAGVQEDPAGRQSAAPEGKRTAYLARVFNREAKDAFAVLAEEDLPEIRLLLKEEPRFPVALLLHCPDDGDAGRSRERPEQATQKMTALLTADAFAESQKAVLWAALWGDAGPSRRLWLLRCLYTAVQQLLDGPSKAERDDSRLRSAAVSATAEVLQALLTEEAELTMGLAETESLRTDLNSVVRRAFARWPCVSLLLLAHHRLAPLSPKETPTRTAGLQLSAAGFSGLVPHPLQSAEAGARFVSAARSLLRRLAGAGEAQFRVPEGQRLLSALLAQEPRGDSWAFKSEERHVVRGDGVPDWVSELLLAARPEAIASLVRAFLGFLESCDADGGTRGRSEDRGEERGEERNVPRKRRCPESGGPPGSESQIGGGRQAKCLSWKHAVKALTQDKFCPALGVPSRLLLVLASCEFSLDRLWDAVAEAAAAERHAGEPSLPRPSLVALEEAQAVFECALWSFDRCGVTCAGEESGNAYFEPKRKLVPHARRGDRLEAQAKPLVRQILQVVPHLSELHRLWWISFWRFARFREACKALPASVPSERKRRNVGTPSAGHARDLHAPTPRDALAASPLCELQRGGPAAAGGKSAAISSASRGAGGGSGEVERRACLALGTRDSSWLLEEACVPGPEGRGCRVCDAGRLWCMYS</sequence>
<evidence type="ECO:0000256" key="6">
    <source>
        <dbReference type="SAM" id="MobiDB-lite"/>
    </source>
</evidence>
<feature type="region of interest" description="Disordered" evidence="6">
    <location>
        <begin position="265"/>
        <end position="290"/>
    </location>
</feature>
<dbReference type="GO" id="GO:0034388">
    <property type="term" value="C:Pwp2p-containing subcomplex of 90S preribosome"/>
    <property type="evidence" value="ECO:0007669"/>
    <property type="project" value="TreeGrafter"/>
</dbReference>
<feature type="region of interest" description="Disordered" evidence="6">
    <location>
        <begin position="1118"/>
        <end position="1140"/>
    </location>
</feature>
<feature type="region of interest" description="Disordered" evidence="6">
    <location>
        <begin position="466"/>
        <end position="490"/>
    </location>
</feature>
<name>F0V996_NEOCL</name>
<dbReference type="EMBL" id="FR823383">
    <property type="protein sequence ID" value="CBZ50321.1"/>
    <property type="molecule type" value="Genomic_DNA"/>
</dbReference>
<dbReference type="Proteomes" id="UP000007494">
    <property type="component" value="Chromosome III"/>
</dbReference>
<evidence type="ECO:0000313" key="9">
    <source>
        <dbReference type="EMBL" id="CEL64927.1"/>
    </source>
</evidence>
<reference evidence="8" key="2">
    <citation type="submission" date="2011-03" db="EMBL/GenBank/DDBJ databases">
        <title>Comparative genomics and transcriptomics of Neospora caninum and Toxoplasma gondii.</title>
        <authorList>
            <person name="Reid A.J."/>
            <person name="Sohal A."/>
            <person name="Harris D."/>
            <person name="Quail M."/>
            <person name="Sanders M."/>
            <person name="Berriman M."/>
            <person name="Wastling J.M."/>
            <person name="Pain A."/>
        </authorList>
    </citation>
    <scope>NUCLEOTIDE SEQUENCE</scope>
    <source>
        <strain evidence="8">Liverpool</strain>
    </source>
</reference>
<dbReference type="InParanoid" id="F0V996"/>
<evidence type="ECO:0000256" key="4">
    <source>
        <dbReference type="ARBA" id="ARBA00023242"/>
    </source>
</evidence>
<dbReference type="InterPro" id="IPR013949">
    <property type="entry name" value="Utp6"/>
</dbReference>
<keyword evidence="2" id="KW-0698">rRNA processing</keyword>
<evidence type="ECO:0000313" key="8">
    <source>
        <dbReference type="EMBL" id="CBZ50321.1"/>
    </source>
</evidence>
<accession>F0V996</accession>
<feature type="coiled-coil region" evidence="5">
    <location>
        <begin position="359"/>
        <end position="386"/>
    </location>
</feature>
<dbReference type="OMA" id="LWILSAD"/>
<evidence type="ECO:0000259" key="7">
    <source>
        <dbReference type="Pfam" id="PF08640"/>
    </source>
</evidence>
<gene>
    <name evidence="9" type="ORF">BN1204_007940</name>
    <name evidence="8" type="ORF">NCLIV_007940</name>
</gene>
<feature type="domain" description="U3 small nucleolar RNA-associated protein 6 N-terminal" evidence="7">
    <location>
        <begin position="9"/>
        <end position="80"/>
    </location>
</feature>
<dbReference type="AlphaFoldDB" id="F0V996"/>
<dbReference type="Pfam" id="PF08640">
    <property type="entry name" value="U3_assoc_6"/>
    <property type="match status" value="1"/>
</dbReference>
<dbReference type="GO" id="GO:0032040">
    <property type="term" value="C:small-subunit processome"/>
    <property type="evidence" value="ECO:0007669"/>
    <property type="project" value="TreeGrafter"/>
</dbReference>
<keyword evidence="10" id="KW-1185">Reference proteome</keyword>
<dbReference type="EMBL" id="LN714477">
    <property type="protein sequence ID" value="CEL64927.1"/>
    <property type="molecule type" value="Genomic_DNA"/>
</dbReference>
<dbReference type="GO" id="GO:0030515">
    <property type="term" value="F:snoRNA binding"/>
    <property type="evidence" value="ECO:0007669"/>
    <property type="project" value="InterPro"/>
</dbReference>
<comment type="subcellular location">
    <subcellularLocation>
        <location evidence="1">Nucleus</location>
        <location evidence="1">Nucleolus</location>
    </subcellularLocation>
</comment>
<reference evidence="8" key="1">
    <citation type="submission" date="2011-02" db="EMBL/GenBank/DDBJ databases">
        <authorList>
            <person name="Aslett M."/>
        </authorList>
    </citation>
    <scope>NUCLEOTIDE SEQUENCE</scope>
    <source>
        <strain evidence="8">Liverpool</strain>
    </source>
</reference>
<feature type="compositionally biased region" description="Basic and acidic residues" evidence="6">
    <location>
        <begin position="468"/>
        <end position="477"/>
    </location>
</feature>
<dbReference type="GeneID" id="13441347"/>
<reference evidence="9" key="4">
    <citation type="journal article" date="2015" name="PLoS ONE">
        <title>Comprehensive Evaluation of Toxoplasma gondii VEG and Neospora caninum LIV Genomes with Tachyzoite Stage Transcriptome and Proteome Defines Novel Transcript Features.</title>
        <authorList>
            <person name="Ramaprasad A."/>
            <person name="Mourier T."/>
            <person name="Naeem R."/>
            <person name="Malas T.B."/>
            <person name="Moussa E."/>
            <person name="Panigrahi A."/>
            <person name="Vermont S.J."/>
            <person name="Otto T.D."/>
            <person name="Wastling J."/>
            <person name="Pain A."/>
        </authorList>
    </citation>
    <scope>NUCLEOTIDE SEQUENCE</scope>
    <source>
        <strain evidence="9">Liverpool</strain>
    </source>
</reference>
<keyword evidence="5" id="KW-0175">Coiled coil</keyword>
<dbReference type="InterPro" id="IPR055347">
    <property type="entry name" value="UTP6_N"/>
</dbReference>
<feature type="compositionally biased region" description="Basic and acidic residues" evidence="6">
    <location>
        <begin position="267"/>
        <end position="277"/>
    </location>
</feature>
<evidence type="ECO:0000313" key="10">
    <source>
        <dbReference type="Proteomes" id="UP000007494"/>
    </source>
</evidence>
<proteinExistence type="predicted"/>
<protein>
    <submittedName>
        <fullName evidence="9">U3 small nucleolar RNA-associated protein 6 protein</fullName>
    </submittedName>
</protein>
<dbReference type="eggNOG" id="KOG2396">
    <property type="taxonomic scope" value="Eukaryota"/>
</dbReference>
<keyword evidence="4" id="KW-0539">Nucleus</keyword>
<dbReference type="PANTHER" id="PTHR23271">
    <property type="entry name" value="HEPATOCELLULAR CARCINOMA-ASSOCIATED ANTIGEN 66"/>
    <property type="match status" value="1"/>
</dbReference>
<evidence type="ECO:0000256" key="1">
    <source>
        <dbReference type="ARBA" id="ARBA00004604"/>
    </source>
</evidence>
<dbReference type="PANTHER" id="PTHR23271:SF1">
    <property type="entry name" value="U3 SMALL NUCLEOLAR RNA-ASSOCIATED PROTEIN 6 HOMOLOG"/>
    <property type="match status" value="1"/>
</dbReference>
<dbReference type="RefSeq" id="XP_003880355.1">
    <property type="nucleotide sequence ID" value="XM_003880306.1"/>
</dbReference>
<feature type="compositionally biased region" description="Basic and acidic residues" evidence="6">
    <location>
        <begin position="912"/>
        <end position="931"/>
    </location>
</feature>